<dbReference type="RefSeq" id="WP_138140662.1">
    <property type="nucleotide sequence ID" value="NZ_LR588407.1"/>
</dbReference>
<dbReference type="KEGG" id="bvy:NCTC9239_00132"/>
<reference evidence="2 3" key="1">
    <citation type="submission" date="2019-04" db="EMBL/GenBank/DDBJ databases">
        <authorList>
            <consortium name="Pathogen Informatics"/>
        </authorList>
    </citation>
    <scope>NUCLEOTIDE SEQUENCE [LARGE SCALE GENOMIC DNA]</scope>
    <source>
        <strain evidence="2 3">NCTC9239</strain>
    </source>
</reference>
<proteinExistence type="predicted"/>
<keyword evidence="1" id="KW-0732">Signal</keyword>
<evidence type="ECO:0000256" key="1">
    <source>
        <dbReference type="SAM" id="SignalP"/>
    </source>
</evidence>
<accession>A0A4P1JRI0</accession>
<name>A0A4P1JRI0_9CAUL</name>
<dbReference type="EMBL" id="LR588407">
    <property type="protein sequence ID" value="VTO10737.1"/>
    <property type="molecule type" value="Genomic_DNA"/>
</dbReference>
<dbReference type="AlphaFoldDB" id="A0A4P1JRI0"/>
<feature type="chain" id="PRO_5021206985" description="Hemolysin" evidence="1">
    <location>
        <begin position="22"/>
        <end position="75"/>
    </location>
</feature>
<protein>
    <recommendedName>
        <fullName evidence="4">Hemolysin</fullName>
    </recommendedName>
</protein>
<dbReference type="PROSITE" id="PS51257">
    <property type="entry name" value="PROKAR_LIPOPROTEIN"/>
    <property type="match status" value="1"/>
</dbReference>
<sequence length="75" mass="7849">MRSPLMLIAVIAAPLALTACATGRDLPTYQEEMSKLDADCIARGGILTPSGMQTGRPQADYVCKIAGGATRIPQT</sequence>
<evidence type="ECO:0000313" key="3">
    <source>
        <dbReference type="Proteomes" id="UP000309952"/>
    </source>
</evidence>
<keyword evidence="3" id="KW-1185">Reference proteome</keyword>
<evidence type="ECO:0008006" key="4">
    <source>
        <dbReference type="Google" id="ProtNLM"/>
    </source>
</evidence>
<gene>
    <name evidence="2" type="ORF">NCTC9239_00132</name>
</gene>
<organism evidence="2 3">
    <name type="scientific">Brevundimonas vancanneytii</name>
    <dbReference type="NCBI Taxonomy" id="1325724"/>
    <lineage>
        <taxon>Bacteria</taxon>
        <taxon>Pseudomonadati</taxon>
        <taxon>Pseudomonadota</taxon>
        <taxon>Alphaproteobacteria</taxon>
        <taxon>Caulobacterales</taxon>
        <taxon>Caulobacteraceae</taxon>
        <taxon>Brevundimonas</taxon>
    </lineage>
</organism>
<feature type="signal peptide" evidence="1">
    <location>
        <begin position="1"/>
        <end position="21"/>
    </location>
</feature>
<dbReference type="Proteomes" id="UP000309952">
    <property type="component" value="Chromosome"/>
</dbReference>
<evidence type="ECO:0000313" key="2">
    <source>
        <dbReference type="EMBL" id="VTO10737.1"/>
    </source>
</evidence>